<dbReference type="PANTHER" id="PTHR43133">
    <property type="entry name" value="RNA POLYMERASE ECF-TYPE SIGMA FACTO"/>
    <property type="match status" value="1"/>
</dbReference>
<evidence type="ECO:0000256" key="3">
    <source>
        <dbReference type="ARBA" id="ARBA00023082"/>
    </source>
</evidence>
<dbReference type="CDD" id="cd06171">
    <property type="entry name" value="Sigma70_r4"/>
    <property type="match status" value="1"/>
</dbReference>
<proteinExistence type="inferred from homology"/>
<dbReference type="InterPro" id="IPR013325">
    <property type="entry name" value="RNA_pol_sigma_r2"/>
</dbReference>
<dbReference type="Gene3D" id="1.10.10.10">
    <property type="entry name" value="Winged helix-like DNA-binding domain superfamily/Winged helix DNA-binding domain"/>
    <property type="match status" value="1"/>
</dbReference>
<dbReference type="InterPro" id="IPR036388">
    <property type="entry name" value="WH-like_DNA-bd_sf"/>
</dbReference>
<dbReference type="InterPro" id="IPR013324">
    <property type="entry name" value="RNA_pol_sigma_r3/r4-like"/>
</dbReference>
<dbReference type="SUPFAM" id="SSF88946">
    <property type="entry name" value="Sigma2 domain of RNA polymerase sigma factors"/>
    <property type="match status" value="1"/>
</dbReference>
<name>A0ABW2LA50_9BACT</name>
<reference evidence="10" key="1">
    <citation type="journal article" date="2019" name="Int. J. Syst. Evol. Microbiol.">
        <title>The Global Catalogue of Microorganisms (GCM) 10K type strain sequencing project: providing services to taxonomists for standard genome sequencing and annotation.</title>
        <authorList>
            <consortium name="The Broad Institute Genomics Platform"/>
            <consortium name="The Broad Institute Genome Sequencing Center for Infectious Disease"/>
            <person name="Wu L."/>
            <person name="Ma J."/>
        </authorList>
    </citation>
    <scope>NUCLEOTIDE SEQUENCE [LARGE SCALE GENOMIC DNA]</scope>
    <source>
        <strain evidence="10">CGMCC 4.1467</strain>
    </source>
</reference>
<dbReference type="InterPro" id="IPR039425">
    <property type="entry name" value="RNA_pol_sigma-70-like"/>
</dbReference>
<evidence type="ECO:0000256" key="1">
    <source>
        <dbReference type="ARBA" id="ARBA00010641"/>
    </source>
</evidence>
<keyword evidence="10" id="KW-1185">Reference proteome</keyword>
<dbReference type="Gene3D" id="1.10.1740.10">
    <property type="match status" value="1"/>
</dbReference>
<feature type="domain" description="RNA polymerase sigma-70 region 2" evidence="7">
    <location>
        <begin position="42"/>
        <end position="110"/>
    </location>
</feature>
<dbReference type="SUPFAM" id="SSF88659">
    <property type="entry name" value="Sigma3 and sigma4 domains of RNA polymerase sigma factors"/>
    <property type="match status" value="1"/>
</dbReference>
<evidence type="ECO:0000259" key="8">
    <source>
        <dbReference type="Pfam" id="PF08281"/>
    </source>
</evidence>
<evidence type="ECO:0000313" key="10">
    <source>
        <dbReference type="Proteomes" id="UP001596472"/>
    </source>
</evidence>
<gene>
    <name evidence="9" type="ORF">ACFQY0_14175</name>
</gene>
<evidence type="ECO:0000256" key="4">
    <source>
        <dbReference type="ARBA" id="ARBA00023125"/>
    </source>
</evidence>
<dbReference type="EMBL" id="JBHTBS010000007">
    <property type="protein sequence ID" value="MFC7338336.1"/>
    <property type="molecule type" value="Genomic_DNA"/>
</dbReference>
<evidence type="ECO:0000256" key="6">
    <source>
        <dbReference type="SAM" id="MobiDB-lite"/>
    </source>
</evidence>
<sequence>MNNLWEIAAGNSLPELSDADAAEDFRLMRLAQDDCPDAFRSLVERHQQRLYHFCYRYLRNAEDAREVCQDTFVRAHAAMPRFKPKARVSTWLYQIALNLCRDRMRAARRRRTGSASEAAETSCPASTPDQAAMLGGDLAKLDRGLAAMSEKSRSVLVMSCLDGLSHEECAAILKCSERAVEGRLYRARRELAAWWHAHGG</sequence>
<dbReference type="Pfam" id="PF04542">
    <property type="entry name" value="Sigma70_r2"/>
    <property type="match status" value="1"/>
</dbReference>
<dbReference type="PANTHER" id="PTHR43133:SF8">
    <property type="entry name" value="RNA POLYMERASE SIGMA FACTOR HI_1459-RELATED"/>
    <property type="match status" value="1"/>
</dbReference>
<dbReference type="InterPro" id="IPR013249">
    <property type="entry name" value="RNA_pol_sigma70_r4_t2"/>
</dbReference>
<dbReference type="NCBIfam" id="TIGR02937">
    <property type="entry name" value="sigma70-ECF"/>
    <property type="match status" value="1"/>
</dbReference>
<dbReference type="Proteomes" id="UP001596472">
    <property type="component" value="Unassembled WGS sequence"/>
</dbReference>
<feature type="domain" description="RNA polymerase sigma factor 70 region 4 type 2" evidence="8">
    <location>
        <begin position="140"/>
        <end position="191"/>
    </location>
</feature>
<organism evidence="9 10">
    <name type="scientific">Haloferula chungangensis</name>
    <dbReference type="NCBI Taxonomy" id="1048331"/>
    <lineage>
        <taxon>Bacteria</taxon>
        <taxon>Pseudomonadati</taxon>
        <taxon>Verrucomicrobiota</taxon>
        <taxon>Verrucomicrobiia</taxon>
        <taxon>Verrucomicrobiales</taxon>
        <taxon>Verrucomicrobiaceae</taxon>
        <taxon>Haloferula</taxon>
    </lineage>
</organism>
<dbReference type="RefSeq" id="WP_379713557.1">
    <property type="nucleotide sequence ID" value="NZ_JBHTBS010000007.1"/>
</dbReference>
<accession>A0ABW2LA50</accession>
<dbReference type="InterPro" id="IPR007627">
    <property type="entry name" value="RNA_pol_sigma70_r2"/>
</dbReference>
<evidence type="ECO:0000313" key="9">
    <source>
        <dbReference type="EMBL" id="MFC7338336.1"/>
    </source>
</evidence>
<evidence type="ECO:0000256" key="5">
    <source>
        <dbReference type="ARBA" id="ARBA00023163"/>
    </source>
</evidence>
<keyword evidence="2" id="KW-0805">Transcription regulation</keyword>
<dbReference type="InterPro" id="IPR014284">
    <property type="entry name" value="RNA_pol_sigma-70_dom"/>
</dbReference>
<comment type="similarity">
    <text evidence="1">Belongs to the sigma-70 factor family. ECF subfamily.</text>
</comment>
<comment type="caution">
    <text evidence="9">The sequence shown here is derived from an EMBL/GenBank/DDBJ whole genome shotgun (WGS) entry which is preliminary data.</text>
</comment>
<keyword evidence="3" id="KW-0731">Sigma factor</keyword>
<protein>
    <submittedName>
        <fullName evidence="9">RNA polymerase sigma factor</fullName>
    </submittedName>
</protein>
<dbReference type="Pfam" id="PF08281">
    <property type="entry name" value="Sigma70_r4_2"/>
    <property type="match status" value="1"/>
</dbReference>
<evidence type="ECO:0000256" key="2">
    <source>
        <dbReference type="ARBA" id="ARBA00023015"/>
    </source>
</evidence>
<keyword evidence="4" id="KW-0238">DNA-binding</keyword>
<evidence type="ECO:0000259" key="7">
    <source>
        <dbReference type="Pfam" id="PF04542"/>
    </source>
</evidence>
<feature type="region of interest" description="Disordered" evidence="6">
    <location>
        <begin position="110"/>
        <end position="129"/>
    </location>
</feature>
<keyword evidence="5" id="KW-0804">Transcription</keyword>